<dbReference type="Pfam" id="PF24267">
    <property type="entry name" value="HVO_1552_C"/>
    <property type="match status" value="1"/>
</dbReference>
<dbReference type="InterPro" id="IPR011991">
    <property type="entry name" value="ArsR-like_HTH"/>
</dbReference>
<dbReference type="RefSeq" id="WP_248656296.1">
    <property type="nucleotide sequence ID" value="NZ_CP096658.1"/>
</dbReference>
<dbReference type="GO" id="GO:0003700">
    <property type="term" value="F:DNA-binding transcription factor activity"/>
    <property type="evidence" value="ECO:0007669"/>
    <property type="project" value="InterPro"/>
</dbReference>
<evidence type="ECO:0000313" key="6">
    <source>
        <dbReference type="EMBL" id="UPW01909.1"/>
    </source>
</evidence>
<dbReference type="InterPro" id="IPR001845">
    <property type="entry name" value="HTH_ArsR_DNA-bd_dom"/>
</dbReference>
<dbReference type="SUPFAM" id="SSF46785">
    <property type="entry name" value="Winged helix' DNA-binding domain"/>
    <property type="match status" value="1"/>
</dbReference>
<feature type="domain" description="HTH arsR-type" evidence="5">
    <location>
        <begin position="31"/>
        <end position="111"/>
    </location>
</feature>
<dbReference type="PANTHER" id="PTHR33154">
    <property type="entry name" value="TRANSCRIPTIONAL REGULATOR, ARSR FAMILY"/>
    <property type="match status" value="1"/>
</dbReference>
<dbReference type="KEGG" id="haxz:M0R88_07380"/>
<reference evidence="6" key="1">
    <citation type="submission" date="2022-04" db="EMBL/GenBank/DDBJ databases">
        <title>Diverse halophilic archaea isolated from saline environments.</title>
        <authorList>
            <person name="Cui H.-L."/>
        </authorList>
    </citation>
    <scope>NUCLEOTIDE SEQUENCE</scope>
    <source>
        <strain evidence="6">XZYJT40</strain>
    </source>
</reference>
<dbReference type="InterPro" id="IPR036390">
    <property type="entry name" value="WH_DNA-bd_sf"/>
</dbReference>
<keyword evidence="4" id="KW-0812">Transmembrane</keyword>
<gene>
    <name evidence="6" type="ORF">M0R88_07380</name>
</gene>
<keyword evidence="1" id="KW-0805">Transcription regulation</keyword>
<evidence type="ECO:0000256" key="2">
    <source>
        <dbReference type="ARBA" id="ARBA00023125"/>
    </source>
</evidence>
<feature type="transmembrane region" description="Helical" evidence="4">
    <location>
        <begin position="185"/>
        <end position="202"/>
    </location>
</feature>
<evidence type="ECO:0000256" key="1">
    <source>
        <dbReference type="ARBA" id="ARBA00023015"/>
    </source>
</evidence>
<dbReference type="InterPro" id="IPR036388">
    <property type="entry name" value="WH-like_DNA-bd_sf"/>
</dbReference>
<accession>A0A8U0IPH1</accession>
<dbReference type="SMART" id="SM00418">
    <property type="entry name" value="HTH_ARSR"/>
    <property type="match status" value="1"/>
</dbReference>
<keyword evidence="4" id="KW-0472">Membrane</keyword>
<dbReference type="InterPro" id="IPR056525">
    <property type="entry name" value="HVO_1552_C"/>
</dbReference>
<dbReference type="Pfam" id="PF12840">
    <property type="entry name" value="HTH_20"/>
    <property type="match status" value="1"/>
</dbReference>
<dbReference type="InterPro" id="IPR051081">
    <property type="entry name" value="HTH_MetalResp_TranReg"/>
</dbReference>
<sequence>MSGLIERLQDRTASGDEQLRVLDVEGEETDDVLDALGPDTRREVYRTLFESPGTPSELAERVDTSVQNLHYHLSTLEEAGLIAQVDTRYSEKGNEMAVYAPATDPLVLVGDRDIRPQVQNSLAEVVGGVGVLAAASLLVQRGVEQLASPAIGRGTVVGPASPTADPTTARETIAWFVFDLAEPGVVFFVGCLLVIAVGALVMDR</sequence>
<keyword evidence="3" id="KW-0804">Transcription</keyword>
<evidence type="ECO:0000256" key="3">
    <source>
        <dbReference type="ARBA" id="ARBA00023163"/>
    </source>
</evidence>
<dbReference type="Gene3D" id="1.10.10.10">
    <property type="entry name" value="Winged helix-like DNA-binding domain superfamily/Winged helix DNA-binding domain"/>
    <property type="match status" value="1"/>
</dbReference>
<dbReference type="EMBL" id="CP096658">
    <property type="protein sequence ID" value="UPW01909.1"/>
    <property type="molecule type" value="Genomic_DNA"/>
</dbReference>
<dbReference type="AlphaFoldDB" id="A0A8U0IPH1"/>
<organism evidence="6 7">
    <name type="scientific">Halorussus gelatinilyticus</name>
    <dbReference type="NCBI Taxonomy" id="2937524"/>
    <lineage>
        <taxon>Archaea</taxon>
        <taxon>Methanobacteriati</taxon>
        <taxon>Methanobacteriota</taxon>
        <taxon>Stenosarchaea group</taxon>
        <taxon>Halobacteria</taxon>
        <taxon>Halobacteriales</taxon>
        <taxon>Haladaptataceae</taxon>
        <taxon>Halorussus</taxon>
    </lineage>
</organism>
<proteinExistence type="predicted"/>
<protein>
    <submittedName>
        <fullName evidence="6">Helix-turn-helix domain-containing protein</fullName>
    </submittedName>
</protein>
<evidence type="ECO:0000256" key="4">
    <source>
        <dbReference type="SAM" id="Phobius"/>
    </source>
</evidence>
<keyword evidence="2" id="KW-0238">DNA-binding</keyword>
<evidence type="ECO:0000313" key="7">
    <source>
        <dbReference type="Proteomes" id="UP000830434"/>
    </source>
</evidence>
<keyword evidence="7" id="KW-1185">Reference proteome</keyword>
<dbReference type="CDD" id="cd00090">
    <property type="entry name" value="HTH_ARSR"/>
    <property type="match status" value="1"/>
</dbReference>
<dbReference type="PANTHER" id="PTHR33154:SF33">
    <property type="entry name" value="TRANSCRIPTIONAL REPRESSOR SDPR"/>
    <property type="match status" value="1"/>
</dbReference>
<evidence type="ECO:0000259" key="5">
    <source>
        <dbReference type="SMART" id="SM00418"/>
    </source>
</evidence>
<dbReference type="Proteomes" id="UP000830434">
    <property type="component" value="Chromosome"/>
</dbReference>
<dbReference type="GO" id="GO:0003677">
    <property type="term" value="F:DNA binding"/>
    <property type="evidence" value="ECO:0007669"/>
    <property type="project" value="UniProtKB-KW"/>
</dbReference>
<keyword evidence="4" id="KW-1133">Transmembrane helix</keyword>
<dbReference type="GeneID" id="72189665"/>
<name>A0A8U0IPH1_9EURY</name>